<comment type="caution">
    <text evidence="1">The sequence shown here is derived from an EMBL/GenBank/DDBJ whole genome shotgun (WGS) entry which is preliminary data.</text>
</comment>
<dbReference type="InterPro" id="IPR022536">
    <property type="entry name" value="EspC"/>
</dbReference>
<dbReference type="EMBL" id="JAYJJU010000018">
    <property type="protein sequence ID" value="MEB3033337.1"/>
    <property type="molecule type" value="Genomic_DNA"/>
</dbReference>
<reference evidence="1 2" key="1">
    <citation type="submission" date="2023-12" db="EMBL/GenBank/DDBJ databases">
        <title>Description of new species of Mycobacterium terrae complex isolated from sewage at the Sao Paulo Zoological Park Foundation in Brazil.</title>
        <authorList>
            <person name="Romagnoli C.L."/>
            <person name="Conceicao E.C."/>
            <person name="Machado E."/>
            <person name="Barreto L.B.P.F."/>
            <person name="Sharma A."/>
            <person name="Silva N.M."/>
            <person name="Marques L.E."/>
            <person name="Juliana M.A."/>
            <person name="Lourenco M.C.S."/>
            <person name="Digiampietri L.A."/>
            <person name="Suffys P.N."/>
            <person name="Viana-Niero C."/>
        </authorList>
    </citation>
    <scope>NUCLEOTIDE SEQUENCE [LARGE SCALE GENOMIC DNA]</scope>
    <source>
        <strain evidence="1 2">MYC340</strain>
    </source>
</reference>
<protein>
    <submittedName>
        <fullName evidence="1">Type VII secretion target</fullName>
    </submittedName>
</protein>
<keyword evidence="2" id="KW-1185">Reference proteome</keyword>
<dbReference type="Proteomes" id="UP001298593">
    <property type="component" value="Unassembled WGS sequence"/>
</dbReference>
<proteinExistence type="predicted"/>
<gene>
    <name evidence="1" type="ORF">KV113_17435</name>
</gene>
<accession>A0ABU5XZZ2</accession>
<sequence length="102" mass="11335">MEPIRITPEVLHEVANGHDEVVRHVETARERGADIIAAVESYGPIMHQVKSAVGDLLLDRDNALAEHSARHRNAGDELRRAAAIYVNEDEQNAQRISQVPHS</sequence>
<evidence type="ECO:0000313" key="1">
    <source>
        <dbReference type="EMBL" id="MEB3033337.1"/>
    </source>
</evidence>
<dbReference type="Pfam" id="PF10824">
    <property type="entry name" value="T7SS_ESX_EspC"/>
    <property type="match status" value="1"/>
</dbReference>
<evidence type="ECO:0000313" key="2">
    <source>
        <dbReference type="Proteomes" id="UP001298593"/>
    </source>
</evidence>
<name>A0ABU5XZZ2_9MYCO</name>
<organism evidence="1 2">
    <name type="scientific">[Mycobacterium] nativiensis</name>
    <dbReference type="NCBI Taxonomy" id="2855503"/>
    <lineage>
        <taxon>Bacteria</taxon>
        <taxon>Bacillati</taxon>
        <taxon>Actinomycetota</taxon>
        <taxon>Actinomycetes</taxon>
        <taxon>Mycobacteriales</taxon>
        <taxon>Mycobacteriaceae</taxon>
        <taxon>Mycolicibacter</taxon>
    </lineage>
</organism>
<dbReference type="RefSeq" id="WP_329780137.1">
    <property type="nucleotide sequence ID" value="NZ_JAYJJU010000018.1"/>
</dbReference>